<dbReference type="GO" id="GO:0016020">
    <property type="term" value="C:membrane"/>
    <property type="evidence" value="ECO:0007669"/>
    <property type="project" value="TreeGrafter"/>
</dbReference>
<gene>
    <name evidence="2" type="ORF">OG579_19320</name>
</gene>
<dbReference type="RefSeq" id="WP_328857262.1">
    <property type="nucleotide sequence ID" value="NZ_CP108021.1"/>
</dbReference>
<proteinExistence type="predicted"/>
<dbReference type="PANTHER" id="PTHR32251">
    <property type="entry name" value="3-OXO-5-ALPHA-STEROID 4-DEHYDROGENASE"/>
    <property type="match status" value="1"/>
</dbReference>
<keyword evidence="1" id="KW-1133">Transmembrane helix</keyword>
<dbReference type="Pfam" id="PF06966">
    <property type="entry name" value="DUF1295"/>
    <property type="match status" value="1"/>
</dbReference>
<feature type="transmembrane region" description="Helical" evidence="1">
    <location>
        <begin position="62"/>
        <end position="80"/>
    </location>
</feature>
<feature type="transmembrane region" description="Helical" evidence="1">
    <location>
        <begin position="6"/>
        <end position="31"/>
    </location>
</feature>
<dbReference type="Gene3D" id="1.20.120.1630">
    <property type="match status" value="1"/>
</dbReference>
<keyword evidence="3" id="KW-1185">Reference proteome</keyword>
<evidence type="ECO:0000256" key="1">
    <source>
        <dbReference type="SAM" id="Phobius"/>
    </source>
</evidence>
<sequence>MTFDWSQFGIVTGASLAGVIILLAITAAIGFSIGRHNVVDVTWGLGFVVIAVITAILGNGDLWRRLLVLVLIGLWGLRLATSMFRRSRGKGEDPRYEKLLDDAGGNRALTAITKIYATQGPALWFVSLPLQVSSVAHGTLWYLAVIGVLVWVLGVTFETVGDLQMDRFKADPSNKGTVMDKGLWRYTRHPNYFGDACVWWGTFLVCMTFWPTVVTFLSPIAMTYFLVFATGARLLEQHMEQRPGYREYQQRTSYFIPLPPKKASTG</sequence>
<dbReference type="PROSITE" id="PS50244">
    <property type="entry name" value="S5A_REDUCTASE"/>
    <property type="match status" value="1"/>
</dbReference>
<dbReference type="InterPro" id="IPR010721">
    <property type="entry name" value="UstE-like"/>
</dbReference>
<feature type="transmembrane region" description="Helical" evidence="1">
    <location>
        <begin position="216"/>
        <end position="235"/>
    </location>
</feature>
<feature type="transmembrane region" description="Helical" evidence="1">
    <location>
        <begin position="38"/>
        <end position="56"/>
    </location>
</feature>
<dbReference type="EMBL" id="CP108021">
    <property type="protein sequence ID" value="WUM19817.1"/>
    <property type="molecule type" value="Genomic_DNA"/>
</dbReference>
<accession>A0AAU4K1A9</accession>
<keyword evidence="1" id="KW-0472">Membrane</keyword>
<dbReference type="Proteomes" id="UP001432128">
    <property type="component" value="Chromosome"/>
</dbReference>
<keyword evidence="1" id="KW-0812">Transmembrane</keyword>
<organism evidence="2 3">
    <name type="scientific">Williamsia herbipolensis</name>
    <dbReference type="NCBI Taxonomy" id="1603258"/>
    <lineage>
        <taxon>Bacteria</taxon>
        <taxon>Bacillati</taxon>
        <taxon>Actinomycetota</taxon>
        <taxon>Actinomycetes</taxon>
        <taxon>Mycobacteriales</taxon>
        <taxon>Nocardiaceae</taxon>
        <taxon>Williamsia</taxon>
    </lineage>
</organism>
<dbReference type="AlphaFoldDB" id="A0AAU4K1A9"/>
<dbReference type="PANTHER" id="PTHR32251:SF17">
    <property type="entry name" value="STEROID 5-ALPHA REDUCTASE C-TERMINAL DOMAIN-CONTAINING PROTEIN"/>
    <property type="match status" value="1"/>
</dbReference>
<reference evidence="2 3" key="1">
    <citation type="submission" date="2022-10" db="EMBL/GenBank/DDBJ databases">
        <title>The complete genomes of actinobacterial strains from the NBC collection.</title>
        <authorList>
            <person name="Joergensen T.S."/>
            <person name="Alvarez Arevalo M."/>
            <person name="Sterndorff E.B."/>
            <person name="Faurdal D."/>
            <person name="Vuksanovic O."/>
            <person name="Mourched A.-S."/>
            <person name="Charusanti P."/>
            <person name="Shaw S."/>
            <person name="Blin K."/>
            <person name="Weber T."/>
        </authorList>
    </citation>
    <scope>NUCLEOTIDE SEQUENCE [LARGE SCALE GENOMIC DNA]</scope>
    <source>
        <strain evidence="2 3">NBC_00319</strain>
    </source>
</reference>
<dbReference type="KEGG" id="whr:OG579_19320"/>
<feature type="transmembrane region" description="Helical" evidence="1">
    <location>
        <begin position="139"/>
        <end position="160"/>
    </location>
</feature>
<protein>
    <submittedName>
        <fullName evidence="2">DUF1295 domain-containing protein</fullName>
    </submittedName>
</protein>
<name>A0AAU4K1A9_9NOCA</name>
<evidence type="ECO:0000313" key="3">
    <source>
        <dbReference type="Proteomes" id="UP001432128"/>
    </source>
</evidence>
<evidence type="ECO:0000313" key="2">
    <source>
        <dbReference type="EMBL" id="WUM19817.1"/>
    </source>
</evidence>